<reference evidence="1" key="3">
    <citation type="journal article" date="2023" name="Microbiol. Resour. Announc.">
        <title>Draft Genome Sequence of Granulicatella sp. Strain S8, Isolated from a Marine Fish, Seriola quinqueradiata.</title>
        <authorList>
            <person name="Lee M."/>
            <person name="Farooq A."/>
            <person name="Jeong J.B."/>
            <person name="Jung M.Y."/>
        </authorList>
    </citation>
    <scope>NUCLEOTIDE SEQUENCE</scope>
    <source>
        <strain evidence="1">S8</strain>
    </source>
</reference>
<dbReference type="RefSeq" id="WP_256945471.1">
    <property type="nucleotide sequence ID" value="NZ_JANHNZ010000007.1"/>
</dbReference>
<reference evidence="1" key="2">
    <citation type="journal article" date="2023" name="Curr. Microbiol.">
        <title>Granulicatella seriolae sp. nov., a Novel Facultative Anaerobe Isolated from Yellowtail Marine Fish.</title>
        <authorList>
            <person name="Lee M."/>
            <person name="Choi Y.J."/>
            <person name="Farooq A."/>
            <person name="Jeong J.B."/>
            <person name="Jung M.Y."/>
        </authorList>
    </citation>
    <scope>NUCLEOTIDE SEQUENCE</scope>
    <source>
        <strain evidence="1">S8</strain>
    </source>
</reference>
<evidence type="ECO:0000313" key="1">
    <source>
        <dbReference type="EMBL" id="MCQ9210358.1"/>
    </source>
</evidence>
<gene>
    <name evidence="1" type="ORF">NPA36_07320</name>
</gene>
<comment type="caution">
    <text evidence="1">The sequence shown here is derived from an EMBL/GenBank/DDBJ whole genome shotgun (WGS) entry which is preliminary data.</text>
</comment>
<evidence type="ECO:0000313" key="2">
    <source>
        <dbReference type="Proteomes" id="UP001059480"/>
    </source>
</evidence>
<protein>
    <submittedName>
        <fullName evidence="1">Uncharacterized protein</fullName>
    </submittedName>
</protein>
<keyword evidence="2" id="KW-1185">Reference proteome</keyword>
<proteinExistence type="predicted"/>
<reference evidence="1" key="1">
    <citation type="submission" date="2022-07" db="EMBL/GenBank/DDBJ databases">
        <authorList>
            <person name="Jung M.-Y."/>
            <person name="Lee M."/>
        </authorList>
    </citation>
    <scope>NUCLEOTIDE SEQUENCE</scope>
    <source>
        <strain evidence="1">S8</strain>
    </source>
</reference>
<dbReference type="EMBL" id="JANHNZ010000007">
    <property type="protein sequence ID" value="MCQ9210358.1"/>
    <property type="molecule type" value="Genomic_DNA"/>
</dbReference>
<organism evidence="1 2">
    <name type="scientific">Granulicatella seriolae</name>
    <dbReference type="NCBI Taxonomy" id="2967226"/>
    <lineage>
        <taxon>Bacteria</taxon>
        <taxon>Bacillati</taxon>
        <taxon>Bacillota</taxon>
        <taxon>Bacilli</taxon>
        <taxon>Lactobacillales</taxon>
        <taxon>Carnobacteriaceae</taxon>
        <taxon>Granulicatella</taxon>
    </lineage>
</organism>
<dbReference type="Proteomes" id="UP001059480">
    <property type="component" value="Unassembled WGS sequence"/>
</dbReference>
<sequence length="60" mass="7098">MEIELYDVVLTKEGRRLTILLIHGNDEAYEVTDQEDVFSIRRDEIEKVVWKSSTQSRVDE</sequence>
<name>A0ABT1WP87_9LACT</name>
<accession>A0ABT1WP87</accession>